<evidence type="ECO:0000256" key="11">
    <source>
        <dbReference type="RuleBase" id="RU003780"/>
    </source>
</evidence>
<name>A0A1I2K4B2_9BACI</name>
<evidence type="ECO:0000256" key="7">
    <source>
        <dbReference type="ARBA" id="ARBA00022801"/>
    </source>
</evidence>
<dbReference type="SUPFAM" id="SSF52141">
    <property type="entry name" value="Uracil-DNA glycosylase-like"/>
    <property type="match status" value="1"/>
</dbReference>
<evidence type="ECO:0000256" key="2">
    <source>
        <dbReference type="ARBA" id="ARBA00002631"/>
    </source>
</evidence>
<comment type="subcellular location">
    <subcellularLocation>
        <location evidence="9">Cytoplasm</location>
    </subcellularLocation>
</comment>
<organism evidence="13 14">
    <name type="scientific">Halobacillus alkaliphilus</name>
    <dbReference type="NCBI Taxonomy" id="396056"/>
    <lineage>
        <taxon>Bacteria</taxon>
        <taxon>Bacillati</taxon>
        <taxon>Bacillota</taxon>
        <taxon>Bacilli</taxon>
        <taxon>Bacillales</taxon>
        <taxon>Bacillaceae</taxon>
        <taxon>Halobacillus</taxon>
    </lineage>
</organism>
<dbReference type="HAMAP" id="MF_00148">
    <property type="entry name" value="UDG"/>
    <property type="match status" value="1"/>
</dbReference>
<comment type="similarity">
    <text evidence="3 9 11">Belongs to the uracil-DNA glycosylase (UDG) superfamily. UNG family.</text>
</comment>
<dbReference type="InterPro" id="IPR005122">
    <property type="entry name" value="Uracil-DNA_glycosylase-like"/>
</dbReference>
<dbReference type="SMART" id="SM00986">
    <property type="entry name" value="UDG"/>
    <property type="match status" value="1"/>
</dbReference>
<evidence type="ECO:0000256" key="4">
    <source>
        <dbReference type="ARBA" id="ARBA00012030"/>
    </source>
</evidence>
<dbReference type="GO" id="GO:0097510">
    <property type="term" value="P:base-excision repair, AP site formation via deaminated base removal"/>
    <property type="evidence" value="ECO:0007669"/>
    <property type="project" value="TreeGrafter"/>
</dbReference>
<evidence type="ECO:0000256" key="6">
    <source>
        <dbReference type="ARBA" id="ARBA00022763"/>
    </source>
</evidence>
<dbReference type="InterPro" id="IPR036895">
    <property type="entry name" value="Uracil-DNA_glycosylase-like_sf"/>
</dbReference>
<evidence type="ECO:0000256" key="1">
    <source>
        <dbReference type="ARBA" id="ARBA00001400"/>
    </source>
</evidence>
<dbReference type="PROSITE" id="PS00130">
    <property type="entry name" value="U_DNA_GLYCOSYLASE"/>
    <property type="match status" value="1"/>
</dbReference>
<dbReference type="NCBIfam" id="NF003589">
    <property type="entry name" value="PRK05254.1-2"/>
    <property type="match status" value="1"/>
</dbReference>
<keyword evidence="6 9" id="KW-0227">DNA damage</keyword>
<dbReference type="PANTHER" id="PTHR11264:SF0">
    <property type="entry name" value="URACIL-DNA GLYCOSYLASE"/>
    <property type="match status" value="1"/>
</dbReference>
<comment type="function">
    <text evidence="2 9 11">Excises uracil residues from the DNA which can arise as a result of misincorporation of dUMP residues by DNA polymerase or due to deamination of cytosine.</text>
</comment>
<keyword evidence="7 9" id="KW-0378">Hydrolase</keyword>
<dbReference type="CDD" id="cd10027">
    <property type="entry name" value="UDG-F1-like"/>
    <property type="match status" value="1"/>
</dbReference>
<dbReference type="GO" id="GO:0004844">
    <property type="term" value="F:uracil DNA N-glycosylase activity"/>
    <property type="evidence" value="ECO:0007669"/>
    <property type="project" value="UniProtKB-UniRule"/>
</dbReference>
<accession>A0A1I2K4B2</accession>
<evidence type="ECO:0000256" key="8">
    <source>
        <dbReference type="ARBA" id="ARBA00023204"/>
    </source>
</evidence>
<feature type="active site" description="Proton acceptor" evidence="9 10">
    <location>
        <position position="64"/>
    </location>
</feature>
<dbReference type="InterPro" id="IPR002043">
    <property type="entry name" value="UDG_fam1"/>
</dbReference>
<evidence type="ECO:0000259" key="12">
    <source>
        <dbReference type="SMART" id="SM00986"/>
    </source>
</evidence>
<dbReference type="InterPro" id="IPR018085">
    <property type="entry name" value="Ura-DNA_Glyclase_AS"/>
</dbReference>
<evidence type="ECO:0000313" key="13">
    <source>
        <dbReference type="EMBL" id="SFF61020.1"/>
    </source>
</evidence>
<evidence type="ECO:0000256" key="9">
    <source>
        <dbReference type="HAMAP-Rule" id="MF_00148"/>
    </source>
</evidence>
<dbReference type="NCBIfam" id="NF003592">
    <property type="entry name" value="PRK05254.1-5"/>
    <property type="match status" value="1"/>
</dbReference>
<dbReference type="RefSeq" id="WP_089749978.1">
    <property type="nucleotide sequence ID" value="NZ_FOOG01000003.1"/>
</dbReference>
<dbReference type="NCBIfam" id="NF003588">
    <property type="entry name" value="PRK05254.1-1"/>
    <property type="match status" value="1"/>
</dbReference>
<reference evidence="14" key="1">
    <citation type="submission" date="2016-10" db="EMBL/GenBank/DDBJ databases">
        <authorList>
            <person name="Varghese N."/>
            <person name="Submissions S."/>
        </authorList>
    </citation>
    <scope>NUCLEOTIDE SEQUENCE [LARGE SCALE GENOMIC DNA]</scope>
    <source>
        <strain evidence="14">FP5</strain>
    </source>
</reference>
<dbReference type="AlphaFoldDB" id="A0A1I2K4B2"/>
<evidence type="ECO:0000256" key="5">
    <source>
        <dbReference type="ARBA" id="ARBA00018429"/>
    </source>
</evidence>
<dbReference type="GO" id="GO:0005737">
    <property type="term" value="C:cytoplasm"/>
    <property type="evidence" value="ECO:0007669"/>
    <property type="project" value="UniProtKB-SubCell"/>
</dbReference>
<proteinExistence type="inferred from homology"/>
<keyword evidence="8 9" id="KW-0234">DNA repair</keyword>
<evidence type="ECO:0000256" key="10">
    <source>
        <dbReference type="PROSITE-ProRule" id="PRU10072"/>
    </source>
</evidence>
<dbReference type="Gene3D" id="3.40.470.10">
    <property type="entry name" value="Uracil-DNA glycosylase-like domain"/>
    <property type="match status" value="1"/>
</dbReference>
<gene>
    <name evidence="9" type="primary">ung</name>
    <name evidence="13" type="ORF">SAMN05216353_10361</name>
</gene>
<dbReference type="Pfam" id="PF03167">
    <property type="entry name" value="UDG"/>
    <property type="match status" value="1"/>
</dbReference>
<sequence length="228" mass="26210">MKVLDNDWGSLLEEEFRKPYYLDLRERLKKEYGSYDVYPDMYEIFSAMQYTSYENTKVVILGQDPYHGPEQAHGFSFSVKPGVTIPPSLKNIYKELREDLGIEPPPHGHLVSWAKEGVLLLNNVLTVRAHQAHSHQGMGWEKFTDEVIRILNQREKPIVFILWGKHAQKKGKSIDRSKHKVLTAPHPSPLAAHRGFFGSRPFSQTNQYLEEIGEEPINWALPANAEDS</sequence>
<evidence type="ECO:0000256" key="3">
    <source>
        <dbReference type="ARBA" id="ARBA00008184"/>
    </source>
</evidence>
<dbReference type="NCBIfam" id="TIGR00628">
    <property type="entry name" value="ung"/>
    <property type="match status" value="1"/>
</dbReference>
<comment type="catalytic activity">
    <reaction evidence="1 9 11">
        <text>Hydrolyzes single-stranded DNA or mismatched double-stranded DNA and polynucleotides, releasing free uracil.</text>
        <dbReference type="EC" id="3.2.2.27"/>
    </reaction>
</comment>
<dbReference type="Proteomes" id="UP000198897">
    <property type="component" value="Unassembled WGS sequence"/>
</dbReference>
<keyword evidence="14" id="KW-1185">Reference proteome</keyword>
<protein>
    <recommendedName>
        <fullName evidence="5 9">Uracil-DNA glycosylase</fullName>
        <shortName evidence="9">UDG</shortName>
        <ecNumber evidence="4 9">3.2.2.27</ecNumber>
    </recommendedName>
</protein>
<feature type="domain" description="Uracil-DNA glycosylase-like" evidence="12">
    <location>
        <begin position="49"/>
        <end position="209"/>
    </location>
</feature>
<dbReference type="SMART" id="SM00987">
    <property type="entry name" value="UreE_C"/>
    <property type="match status" value="1"/>
</dbReference>
<dbReference type="NCBIfam" id="NF003591">
    <property type="entry name" value="PRK05254.1-4"/>
    <property type="match status" value="1"/>
</dbReference>
<dbReference type="OrthoDB" id="9804372at2"/>
<evidence type="ECO:0000313" key="14">
    <source>
        <dbReference type="Proteomes" id="UP000198897"/>
    </source>
</evidence>
<dbReference type="EC" id="3.2.2.27" evidence="4 9"/>
<dbReference type="FunFam" id="3.40.470.10:FF:000001">
    <property type="entry name" value="Uracil-DNA glycosylase"/>
    <property type="match status" value="1"/>
</dbReference>
<dbReference type="EMBL" id="FOOG01000003">
    <property type="protein sequence ID" value="SFF61020.1"/>
    <property type="molecule type" value="Genomic_DNA"/>
</dbReference>
<dbReference type="PANTHER" id="PTHR11264">
    <property type="entry name" value="URACIL-DNA GLYCOSYLASE"/>
    <property type="match status" value="1"/>
</dbReference>
<keyword evidence="9" id="KW-0963">Cytoplasm</keyword>